<sequence length="212" mass="24299">METGDALTSDQTLLTCFISSIRKAPCLEIRPDVYAVRSLKATERKGQETDCSTPTLWNPKSTYIAATHQICHQFYLGRDGILTGNSSGSQLREMAQWLECEFIDRKVTRALVLLSGGMAARYRKGITAERFFLLFQPNLSFIMFSSKRMCCTWLLHASIDTTFEISEYTVQTRSPRVFVIFIYELSPNWKDFDKYTHLRINLVLTGDLLEPI</sequence>
<comment type="caution">
    <text evidence="1">The sequence shown here is derived from an EMBL/GenBank/DDBJ whole genome shotgun (WGS) entry which is preliminary data.</text>
</comment>
<evidence type="ECO:0000313" key="2">
    <source>
        <dbReference type="Proteomes" id="UP000286415"/>
    </source>
</evidence>
<evidence type="ECO:0000313" key="1">
    <source>
        <dbReference type="EMBL" id="KAG5452967.1"/>
    </source>
</evidence>
<dbReference type="Proteomes" id="UP000286415">
    <property type="component" value="Unassembled WGS sequence"/>
</dbReference>
<dbReference type="AlphaFoldDB" id="A0A3R7FEC5"/>
<reference evidence="1 2" key="1">
    <citation type="journal article" date="2018" name="Biotechnol. Adv.">
        <title>Improved genomic resources and new bioinformatic workflow for the carcinogenic parasite Clonorchis sinensis: Biotechnological implications.</title>
        <authorList>
            <person name="Wang D."/>
            <person name="Korhonen P.K."/>
            <person name="Gasser R.B."/>
            <person name="Young N.D."/>
        </authorList>
    </citation>
    <scope>NUCLEOTIDE SEQUENCE [LARGE SCALE GENOMIC DNA]</scope>
    <source>
        <strain evidence="1">Cs-k2</strain>
    </source>
</reference>
<name>A0A3R7FEC5_CLOSI</name>
<protein>
    <submittedName>
        <fullName evidence="1">Uncharacterized protein</fullName>
    </submittedName>
</protein>
<gene>
    <name evidence="1" type="ORF">CSKR_111801</name>
</gene>
<accession>A0A3R7FEC5</accession>
<organism evidence="1 2">
    <name type="scientific">Clonorchis sinensis</name>
    <name type="common">Chinese liver fluke</name>
    <dbReference type="NCBI Taxonomy" id="79923"/>
    <lineage>
        <taxon>Eukaryota</taxon>
        <taxon>Metazoa</taxon>
        <taxon>Spiralia</taxon>
        <taxon>Lophotrochozoa</taxon>
        <taxon>Platyhelminthes</taxon>
        <taxon>Trematoda</taxon>
        <taxon>Digenea</taxon>
        <taxon>Opisthorchiida</taxon>
        <taxon>Opisthorchiata</taxon>
        <taxon>Opisthorchiidae</taxon>
        <taxon>Clonorchis</taxon>
    </lineage>
</organism>
<reference evidence="1 2" key="2">
    <citation type="journal article" date="2021" name="Genomics">
        <title>High-quality reference genome for Clonorchis sinensis.</title>
        <authorList>
            <person name="Young N.D."/>
            <person name="Stroehlein A.J."/>
            <person name="Kinkar L."/>
            <person name="Wang T."/>
            <person name="Sohn W.M."/>
            <person name="Chang B.C.H."/>
            <person name="Kaur P."/>
            <person name="Weisz D."/>
            <person name="Dudchenko O."/>
            <person name="Aiden E.L."/>
            <person name="Korhonen P.K."/>
            <person name="Gasser R.B."/>
        </authorList>
    </citation>
    <scope>NUCLEOTIDE SEQUENCE [LARGE SCALE GENOMIC DNA]</scope>
    <source>
        <strain evidence="1">Cs-k2</strain>
    </source>
</reference>
<proteinExistence type="predicted"/>
<dbReference type="InParanoid" id="A0A3R7FEC5"/>
<dbReference type="EMBL" id="NIRI02000013">
    <property type="protein sequence ID" value="KAG5452967.1"/>
    <property type="molecule type" value="Genomic_DNA"/>
</dbReference>
<keyword evidence="2" id="KW-1185">Reference proteome</keyword>